<organism evidence="1 2">
    <name type="scientific">Aphis craccivora</name>
    <name type="common">Cowpea aphid</name>
    <dbReference type="NCBI Taxonomy" id="307492"/>
    <lineage>
        <taxon>Eukaryota</taxon>
        <taxon>Metazoa</taxon>
        <taxon>Ecdysozoa</taxon>
        <taxon>Arthropoda</taxon>
        <taxon>Hexapoda</taxon>
        <taxon>Insecta</taxon>
        <taxon>Pterygota</taxon>
        <taxon>Neoptera</taxon>
        <taxon>Paraneoptera</taxon>
        <taxon>Hemiptera</taxon>
        <taxon>Sternorrhyncha</taxon>
        <taxon>Aphidomorpha</taxon>
        <taxon>Aphidoidea</taxon>
        <taxon>Aphididae</taxon>
        <taxon>Aphidini</taxon>
        <taxon>Aphis</taxon>
        <taxon>Aphis</taxon>
    </lineage>
</organism>
<sequence>MHQFKTSGVYLWCIIEVKSKKFPILIKNVSKNENVYAKLVFNKIDFFLYSCNSKMNHGHYSKFQPNILSGVIDFTITLRNNASIFNFSSFSSSKVNLVGALRRSFLKFPIVFKSIGKNQKKKKIKEKRNFYAKPVFDQINFFYMVVIQKLITLNFRKFVDKKILDDQKISIFYEICRKRENLQRNDDDLSSNDFKYFISCRYLKILPFLITFEIKILTTIRQNHEYFLIYNIYKRTSIQLYSLFRALKHKPPFSPTIRNDIQG</sequence>
<name>A0A6G0YBH1_APHCR</name>
<comment type="caution">
    <text evidence="1">The sequence shown here is derived from an EMBL/GenBank/DDBJ whole genome shotgun (WGS) entry which is preliminary data.</text>
</comment>
<evidence type="ECO:0000313" key="2">
    <source>
        <dbReference type="Proteomes" id="UP000478052"/>
    </source>
</evidence>
<protein>
    <submittedName>
        <fullName evidence="1">Uncharacterized protein</fullName>
    </submittedName>
</protein>
<dbReference type="Proteomes" id="UP000478052">
    <property type="component" value="Unassembled WGS sequence"/>
</dbReference>
<gene>
    <name evidence="1" type="ORF">FWK35_00027451</name>
</gene>
<reference evidence="1 2" key="1">
    <citation type="submission" date="2019-08" db="EMBL/GenBank/DDBJ databases">
        <title>Whole genome of Aphis craccivora.</title>
        <authorList>
            <person name="Voronova N.V."/>
            <person name="Shulinski R.S."/>
            <person name="Bandarenka Y.V."/>
            <person name="Zhorov D.G."/>
            <person name="Warner D."/>
        </authorList>
    </citation>
    <scope>NUCLEOTIDE SEQUENCE [LARGE SCALE GENOMIC DNA]</scope>
    <source>
        <strain evidence="1">180601</strain>
        <tissue evidence="1">Whole Body</tissue>
    </source>
</reference>
<dbReference type="EMBL" id="VUJU01005002">
    <property type="protein sequence ID" value="KAF0752577.1"/>
    <property type="molecule type" value="Genomic_DNA"/>
</dbReference>
<dbReference type="AlphaFoldDB" id="A0A6G0YBH1"/>
<evidence type="ECO:0000313" key="1">
    <source>
        <dbReference type="EMBL" id="KAF0752577.1"/>
    </source>
</evidence>
<proteinExistence type="predicted"/>
<keyword evidence="2" id="KW-1185">Reference proteome</keyword>
<accession>A0A6G0YBH1</accession>